<gene>
    <name evidence="6" type="ORF">AaeL_AAEL006882</name>
</gene>
<evidence type="ECO:0000313" key="6">
    <source>
        <dbReference type="EMBL" id="EAT41479.1"/>
    </source>
</evidence>
<evidence type="ECO:0000256" key="4">
    <source>
        <dbReference type="ARBA" id="ARBA00041867"/>
    </source>
</evidence>
<dbReference type="GO" id="GO:0005759">
    <property type="term" value="C:mitochondrial matrix"/>
    <property type="evidence" value="ECO:0007669"/>
    <property type="project" value="TreeGrafter"/>
</dbReference>
<reference evidence="6" key="3">
    <citation type="submission" date="2012-09" db="EMBL/GenBank/DDBJ databases">
        <authorList>
            <consortium name="VectorBase"/>
        </authorList>
    </citation>
    <scope>NUCLEOTIDE SEQUENCE</scope>
    <source>
        <strain evidence="6">Liverpool</strain>
    </source>
</reference>
<dbReference type="SUPFAM" id="SSF53335">
    <property type="entry name" value="S-adenosyl-L-methionine-dependent methyltransferases"/>
    <property type="match status" value="1"/>
</dbReference>
<reference evidence="6" key="1">
    <citation type="submission" date="2005-10" db="EMBL/GenBank/DDBJ databases">
        <authorList>
            <person name="Loftus B.J."/>
            <person name="Nene V.M."/>
            <person name="Hannick L.I."/>
            <person name="Bidwell S."/>
            <person name="Haas B."/>
            <person name="Amedeo P."/>
            <person name="Orvis J."/>
            <person name="Wortman J.R."/>
            <person name="White O.R."/>
            <person name="Salzberg S."/>
            <person name="Shumway M."/>
            <person name="Koo H."/>
            <person name="Zhao Y."/>
            <person name="Holmes M."/>
            <person name="Miller J."/>
            <person name="Schatz M."/>
            <person name="Pop M."/>
            <person name="Pai G."/>
            <person name="Utterback T."/>
            <person name="Rogers Y.-H."/>
            <person name="Kravitz S."/>
            <person name="Fraser C.M."/>
        </authorList>
    </citation>
    <scope>NUCLEOTIDE SEQUENCE</scope>
    <source>
        <strain evidence="6">Liverpool</strain>
    </source>
</reference>
<dbReference type="Gene3D" id="3.40.50.150">
    <property type="entry name" value="Vaccinia Virus protein VP39"/>
    <property type="match status" value="1"/>
</dbReference>
<dbReference type="OMA" id="RQENYGL"/>
<evidence type="ECO:0000256" key="2">
    <source>
        <dbReference type="ARBA" id="ARBA00022679"/>
    </source>
</evidence>
<evidence type="ECO:0000256" key="5">
    <source>
        <dbReference type="ARBA" id="ARBA00042266"/>
    </source>
</evidence>
<dbReference type="PANTHER" id="PTHR43648">
    <property type="entry name" value="ELECTRON TRANSFER FLAVOPROTEIN BETA SUBUNIT LYSINE METHYLTRANSFERASE"/>
    <property type="match status" value="1"/>
</dbReference>
<dbReference type="AlphaFoldDB" id="Q174H9"/>
<name>Q174H9_AEDAE</name>
<evidence type="ECO:0000313" key="7">
    <source>
        <dbReference type="Proteomes" id="UP000682892"/>
    </source>
</evidence>
<dbReference type="eggNOG" id="ENOG502QUSY">
    <property type="taxonomic scope" value="Eukaryota"/>
</dbReference>
<proteinExistence type="inferred from homology"/>
<keyword evidence="1" id="KW-0489">Methyltransferase</keyword>
<sequence>MRVVDCCTNSITQSPLLYTQINPTDRIKILQNTKISRHHLTPEQALHLITEECTIYHQPIDEGFCFPSEPFWGFFWPGGQALTRFILDNRQLFSGKSVLDVGCGCGASSIAALKSGAKLVTANDIDAIALQATLLNAELNEITEQRLELDQTDHIGAPCDCHDVILLGDLFYDAEIADVLIPWLSRLALVDGKDIYIGDPGRHGLTETRLRNMIHLARYELPPNVCLENNGFSHANVWKFVADADFDGSLPPARMS</sequence>
<dbReference type="GO" id="GO:0016279">
    <property type="term" value="F:protein-lysine N-methyltransferase activity"/>
    <property type="evidence" value="ECO:0007669"/>
    <property type="project" value="TreeGrafter"/>
</dbReference>
<keyword evidence="2" id="KW-0808">Transferase</keyword>
<dbReference type="VEuPathDB" id="VectorBase:AAEL006882"/>
<dbReference type="Pfam" id="PF06325">
    <property type="entry name" value="PrmA"/>
    <property type="match status" value="1"/>
</dbReference>
<dbReference type="PANTHER" id="PTHR43648:SF1">
    <property type="entry name" value="ELECTRON TRANSFER FLAVOPROTEIN BETA SUBUNIT LYSINE METHYLTRANSFERASE"/>
    <property type="match status" value="1"/>
</dbReference>
<evidence type="ECO:0000256" key="3">
    <source>
        <dbReference type="ARBA" id="ARBA00037932"/>
    </source>
</evidence>
<dbReference type="PhylomeDB" id="Q174H9"/>
<dbReference type="CDD" id="cd02440">
    <property type="entry name" value="AdoMet_MTases"/>
    <property type="match status" value="1"/>
</dbReference>
<protein>
    <recommendedName>
        <fullName evidence="5">ETFB lysine methyltransferase</fullName>
    </recommendedName>
    <alternativeName>
        <fullName evidence="4">Protein N-lysine methyltransferase METTL20</fullName>
    </alternativeName>
</protein>
<dbReference type="InterPro" id="IPR050078">
    <property type="entry name" value="Ribosomal_L11_MeTrfase_PrmA"/>
</dbReference>
<evidence type="ECO:0000256" key="1">
    <source>
        <dbReference type="ARBA" id="ARBA00022603"/>
    </source>
</evidence>
<dbReference type="InterPro" id="IPR029063">
    <property type="entry name" value="SAM-dependent_MTases_sf"/>
</dbReference>
<accession>Q174H9</accession>
<dbReference type="PaxDb" id="7159-AAEL006882-PA"/>
<dbReference type="GO" id="GO:0032259">
    <property type="term" value="P:methylation"/>
    <property type="evidence" value="ECO:0007669"/>
    <property type="project" value="UniProtKB-KW"/>
</dbReference>
<dbReference type="STRING" id="7159.Q174H9"/>
<dbReference type="Proteomes" id="UP000682892">
    <property type="component" value="Unassembled WGS sequence"/>
</dbReference>
<dbReference type="EMBL" id="CH477410">
    <property type="protein sequence ID" value="EAT41479.1"/>
    <property type="molecule type" value="Genomic_DNA"/>
</dbReference>
<organism evidence="6 7">
    <name type="scientific">Aedes aegypti</name>
    <name type="common">Yellowfever mosquito</name>
    <name type="synonym">Culex aegypti</name>
    <dbReference type="NCBI Taxonomy" id="7159"/>
    <lineage>
        <taxon>Eukaryota</taxon>
        <taxon>Metazoa</taxon>
        <taxon>Ecdysozoa</taxon>
        <taxon>Arthropoda</taxon>
        <taxon>Hexapoda</taxon>
        <taxon>Insecta</taxon>
        <taxon>Pterygota</taxon>
        <taxon>Neoptera</taxon>
        <taxon>Endopterygota</taxon>
        <taxon>Diptera</taxon>
        <taxon>Nematocera</taxon>
        <taxon>Culicoidea</taxon>
        <taxon>Culicidae</taxon>
        <taxon>Culicinae</taxon>
        <taxon>Aedini</taxon>
        <taxon>Aedes</taxon>
        <taxon>Stegomyia</taxon>
    </lineage>
</organism>
<dbReference type="HOGENOM" id="CLU_074455_2_0_1"/>
<reference evidence="6" key="2">
    <citation type="journal article" date="2007" name="Science">
        <title>Genome sequence of Aedes aegypti, a major arbovirus vector.</title>
        <authorList>
            <person name="Nene V."/>
            <person name="Wortman J.R."/>
            <person name="Lawson D."/>
            <person name="Haas B."/>
            <person name="Kodira C."/>
            <person name="Tu Z.J."/>
            <person name="Loftus B."/>
            <person name="Xi Z."/>
            <person name="Megy K."/>
            <person name="Grabherr M."/>
            <person name="Ren Q."/>
            <person name="Zdobnov E.M."/>
            <person name="Lobo N.F."/>
            <person name="Campbell K.S."/>
            <person name="Brown S.E."/>
            <person name="Bonaldo M.F."/>
            <person name="Zhu J."/>
            <person name="Sinkins S.P."/>
            <person name="Hogenkamp D.G."/>
            <person name="Amedeo P."/>
            <person name="Arensburger P."/>
            <person name="Atkinson P.W."/>
            <person name="Bidwell S."/>
            <person name="Biedler J."/>
            <person name="Birney E."/>
            <person name="Bruggner R.V."/>
            <person name="Costas J."/>
            <person name="Coy M.R."/>
            <person name="Crabtree J."/>
            <person name="Crawford M."/>
            <person name="Debruyn B."/>
            <person name="Decaprio D."/>
            <person name="Eiglmeier K."/>
            <person name="Eisenstadt E."/>
            <person name="El-Dorry H."/>
            <person name="Gelbart W.M."/>
            <person name="Gomes S.L."/>
            <person name="Hammond M."/>
            <person name="Hannick L.I."/>
            <person name="Hogan J.R."/>
            <person name="Holmes M.H."/>
            <person name="Jaffe D."/>
            <person name="Johnston J.S."/>
            <person name="Kennedy R.C."/>
            <person name="Koo H."/>
            <person name="Kravitz S."/>
            <person name="Kriventseva E.V."/>
            <person name="Kulp D."/>
            <person name="Labutti K."/>
            <person name="Lee E."/>
            <person name="Li S."/>
            <person name="Lovin D.D."/>
            <person name="Mao C."/>
            <person name="Mauceli E."/>
            <person name="Menck C.F."/>
            <person name="Miller J.R."/>
            <person name="Montgomery P."/>
            <person name="Mori A."/>
            <person name="Nascimento A.L."/>
            <person name="Naveira H.F."/>
            <person name="Nusbaum C."/>
            <person name="O'leary S."/>
            <person name="Orvis J."/>
            <person name="Pertea M."/>
            <person name="Quesneville H."/>
            <person name="Reidenbach K.R."/>
            <person name="Rogers Y.H."/>
            <person name="Roth C.W."/>
            <person name="Schneider J.R."/>
            <person name="Schatz M."/>
            <person name="Shumway M."/>
            <person name="Stanke M."/>
            <person name="Stinson E.O."/>
            <person name="Tubio J.M."/>
            <person name="Vanzee J.P."/>
            <person name="Verjovski-Almeida S."/>
            <person name="Werner D."/>
            <person name="White O."/>
            <person name="Wyder S."/>
            <person name="Zeng Q."/>
            <person name="Zhao Q."/>
            <person name="Zhao Y."/>
            <person name="Hill C.A."/>
            <person name="Raikhel A.S."/>
            <person name="Soares M.B."/>
            <person name="Knudson D.L."/>
            <person name="Lee N.H."/>
            <person name="Galagan J."/>
            <person name="Salzberg S.L."/>
            <person name="Paulsen I.T."/>
            <person name="Dimopoulos G."/>
            <person name="Collins F.H."/>
            <person name="Birren B."/>
            <person name="Fraser-Liggett C.M."/>
            <person name="Severson D.W."/>
        </authorList>
    </citation>
    <scope>NUCLEOTIDE SEQUENCE [LARGE SCALE GENOMIC DNA]</scope>
    <source>
        <strain evidence="6">Liverpool</strain>
    </source>
</reference>
<comment type="similarity">
    <text evidence="3">Belongs to the methyltransferase superfamily. ETFBKMT family.</text>
</comment>